<protein>
    <recommendedName>
        <fullName evidence="4">Monocarboxylate transporter</fullName>
    </recommendedName>
</protein>
<comment type="caution">
    <text evidence="2">The sequence shown here is derived from an EMBL/GenBank/DDBJ whole genome shotgun (WGS) entry which is preliminary data.</text>
</comment>
<gene>
    <name evidence="2" type="ORF">V5799_000175</name>
</gene>
<keyword evidence="1" id="KW-1133">Transmembrane helix</keyword>
<keyword evidence="1" id="KW-0472">Membrane</keyword>
<evidence type="ECO:0000313" key="3">
    <source>
        <dbReference type="Proteomes" id="UP001321473"/>
    </source>
</evidence>
<keyword evidence="3" id="KW-1185">Reference proteome</keyword>
<dbReference type="Proteomes" id="UP001321473">
    <property type="component" value="Unassembled WGS sequence"/>
</dbReference>
<evidence type="ECO:0000256" key="1">
    <source>
        <dbReference type="SAM" id="Phobius"/>
    </source>
</evidence>
<name>A0AAQ4D3T3_AMBAM</name>
<proteinExistence type="predicted"/>
<feature type="non-terminal residue" evidence="2">
    <location>
        <position position="66"/>
    </location>
</feature>
<dbReference type="AlphaFoldDB" id="A0AAQ4D3T3"/>
<sequence length="66" mass="7237">MDAAKRVGLLDRCWGVPFAVAFSALLLVMVSSCTGYITVLFKDKYLVNHEQASWVSITMVIAQSIA</sequence>
<reference evidence="2 3" key="1">
    <citation type="journal article" date="2023" name="Arcadia Sci">
        <title>De novo assembly of a long-read Amblyomma americanum tick genome.</title>
        <authorList>
            <person name="Chou S."/>
            <person name="Poskanzer K.E."/>
            <person name="Rollins M."/>
            <person name="Thuy-Boun P.S."/>
        </authorList>
    </citation>
    <scope>NUCLEOTIDE SEQUENCE [LARGE SCALE GENOMIC DNA]</scope>
    <source>
        <strain evidence="2">F_SG_1</strain>
        <tissue evidence="2">Salivary glands</tissue>
    </source>
</reference>
<feature type="transmembrane region" description="Helical" evidence="1">
    <location>
        <begin position="20"/>
        <end position="41"/>
    </location>
</feature>
<dbReference type="EMBL" id="JARKHS020035553">
    <property type="protein sequence ID" value="KAK8757123.1"/>
    <property type="molecule type" value="Genomic_DNA"/>
</dbReference>
<organism evidence="2 3">
    <name type="scientific">Amblyomma americanum</name>
    <name type="common">Lone star tick</name>
    <dbReference type="NCBI Taxonomy" id="6943"/>
    <lineage>
        <taxon>Eukaryota</taxon>
        <taxon>Metazoa</taxon>
        <taxon>Ecdysozoa</taxon>
        <taxon>Arthropoda</taxon>
        <taxon>Chelicerata</taxon>
        <taxon>Arachnida</taxon>
        <taxon>Acari</taxon>
        <taxon>Parasitiformes</taxon>
        <taxon>Ixodida</taxon>
        <taxon>Ixodoidea</taxon>
        <taxon>Ixodidae</taxon>
        <taxon>Amblyomminae</taxon>
        <taxon>Amblyomma</taxon>
    </lineage>
</organism>
<evidence type="ECO:0008006" key="4">
    <source>
        <dbReference type="Google" id="ProtNLM"/>
    </source>
</evidence>
<dbReference type="PROSITE" id="PS51257">
    <property type="entry name" value="PROKAR_LIPOPROTEIN"/>
    <property type="match status" value="1"/>
</dbReference>
<keyword evidence="1" id="KW-0812">Transmembrane</keyword>
<evidence type="ECO:0000313" key="2">
    <source>
        <dbReference type="EMBL" id="KAK8757123.1"/>
    </source>
</evidence>
<accession>A0AAQ4D3T3</accession>